<organism evidence="2 3">
    <name type="scientific">Aegilops tauschii subsp. strangulata</name>
    <name type="common">Goatgrass</name>
    <dbReference type="NCBI Taxonomy" id="200361"/>
    <lineage>
        <taxon>Eukaryota</taxon>
        <taxon>Viridiplantae</taxon>
        <taxon>Streptophyta</taxon>
        <taxon>Embryophyta</taxon>
        <taxon>Tracheophyta</taxon>
        <taxon>Spermatophyta</taxon>
        <taxon>Magnoliopsida</taxon>
        <taxon>Liliopsida</taxon>
        <taxon>Poales</taxon>
        <taxon>Poaceae</taxon>
        <taxon>BOP clade</taxon>
        <taxon>Pooideae</taxon>
        <taxon>Triticodae</taxon>
        <taxon>Triticeae</taxon>
        <taxon>Triticinae</taxon>
        <taxon>Aegilops</taxon>
    </lineage>
</organism>
<reference evidence="3" key="2">
    <citation type="journal article" date="2017" name="Nat. Plants">
        <title>The Aegilops tauschii genome reveals multiple impacts of transposons.</title>
        <authorList>
            <person name="Zhao G."/>
            <person name="Zou C."/>
            <person name="Li K."/>
            <person name="Wang K."/>
            <person name="Li T."/>
            <person name="Gao L."/>
            <person name="Zhang X."/>
            <person name="Wang H."/>
            <person name="Yang Z."/>
            <person name="Liu X."/>
            <person name="Jiang W."/>
            <person name="Mao L."/>
            <person name="Kong X."/>
            <person name="Jiao Y."/>
            <person name="Jia J."/>
        </authorList>
    </citation>
    <scope>NUCLEOTIDE SEQUENCE [LARGE SCALE GENOMIC DNA]</scope>
    <source>
        <strain evidence="3">cv. AL8/78</strain>
    </source>
</reference>
<dbReference type="SUPFAM" id="SSF53474">
    <property type="entry name" value="alpha/beta-Hydrolases"/>
    <property type="match status" value="1"/>
</dbReference>
<feature type="domain" description="Lipase-like C-terminal" evidence="1">
    <location>
        <begin position="8"/>
        <end position="121"/>
    </location>
</feature>
<reference evidence="3" key="1">
    <citation type="journal article" date="2014" name="Science">
        <title>Ancient hybridizations among the ancestral genomes of bread wheat.</title>
        <authorList>
            <consortium name="International Wheat Genome Sequencing Consortium,"/>
            <person name="Marcussen T."/>
            <person name="Sandve S.R."/>
            <person name="Heier L."/>
            <person name="Spannagl M."/>
            <person name="Pfeifer M."/>
            <person name="Jakobsen K.S."/>
            <person name="Wulff B.B."/>
            <person name="Steuernagel B."/>
            <person name="Mayer K.F."/>
            <person name="Olsen O.A."/>
        </authorList>
    </citation>
    <scope>NUCLEOTIDE SEQUENCE [LARGE SCALE GENOMIC DNA]</scope>
    <source>
        <strain evidence="3">cv. AL8/78</strain>
    </source>
</reference>
<dbReference type="Gramene" id="AET3Gv20890200.4">
    <property type="protein sequence ID" value="AET3Gv20890200.4"/>
    <property type="gene ID" value="AET3Gv20890200"/>
</dbReference>
<reference evidence="2" key="5">
    <citation type="journal article" date="2021" name="G3 (Bethesda)">
        <title>Aegilops tauschii genome assembly Aet v5.0 features greater sequence contiguity and improved annotation.</title>
        <authorList>
            <person name="Wang L."/>
            <person name="Zhu T."/>
            <person name="Rodriguez J.C."/>
            <person name="Deal K.R."/>
            <person name="Dubcovsky J."/>
            <person name="McGuire P.E."/>
            <person name="Lux T."/>
            <person name="Spannagl M."/>
            <person name="Mayer K.F.X."/>
            <person name="Baldrich P."/>
            <person name="Meyers B.C."/>
            <person name="Huo N."/>
            <person name="Gu Y.Q."/>
            <person name="Zhou H."/>
            <person name="Devos K.M."/>
            <person name="Bennetzen J.L."/>
            <person name="Unver T."/>
            <person name="Budak H."/>
            <person name="Gulick P.J."/>
            <person name="Galiba G."/>
            <person name="Kalapos B."/>
            <person name="Nelson D.R."/>
            <person name="Li P."/>
            <person name="You F.M."/>
            <person name="Luo M.C."/>
            <person name="Dvorak J."/>
        </authorList>
    </citation>
    <scope>NUCLEOTIDE SEQUENCE [LARGE SCALE GENOMIC DNA]</scope>
    <source>
        <strain evidence="2">cv. AL8/78</strain>
    </source>
</reference>
<name>A0A453G5M1_AEGTS</name>
<dbReference type="Proteomes" id="UP000015105">
    <property type="component" value="Chromosome 3D"/>
</dbReference>
<dbReference type="AlphaFoldDB" id="A0A453G5M1"/>
<dbReference type="PANTHER" id="PTHR34043">
    <property type="entry name" value="ALPHA/BETA-HYDROLASES SUPERFAMILY PROTEIN"/>
    <property type="match status" value="1"/>
</dbReference>
<dbReference type="Pfam" id="PF24708">
    <property type="entry name" value="Lip_C"/>
    <property type="match status" value="1"/>
</dbReference>
<dbReference type="Gene3D" id="3.40.50.1820">
    <property type="entry name" value="alpha/beta hydrolase"/>
    <property type="match status" value="1"/>
</dbReference>
<accession>A0A453G5M1</accession>
<dbReference type="InterPro" id="IPR056304">
    <property type="entry name" value="Lip-like_C"/>
</dbReference>
<evidence type="ECO:0000259" key="1">
    <source>
        <dbReference type="Pfam" id="PF24708"/>
    </source>
</evidence>
<evidence type="ECO:0000313" key="2">
    <source>
        <dbReference type="EnsemblPlants" id="AET3Gv20890200.4"/>
    </source>
</evidence>
<keyword evidence="3" id="KW-1185">Reference proteome</keyword>
<dbReference type="PANTHER" id="PTHR34043:SF5">
    <property type="entry name" value="LIPASE"/>
    <property type="match status" value="1"/>
</dbReference>
<reference evidence="2" key="4">
    <citation type="submission" date="2019-03" db="UniProtKB">
        <authorList>
            <consortium name="EnsemblPlants"/>
        </authorList>
    </citation>
    <scope>IDENTIFICATION</scope>
</reference>
<dbReference type="InterPro" id="IPR029058">
    <property type="entry name" value="AB_hydrolase_fold"/>
</dbReference>
<protein>
    <recommendedName>
        <fullName evidence="1">Lipase-like C-terminal domain-containing protein</fullName>
    </recommendedName>
</protein>
<dbReference type="EnsemblPlants" id="AET3Gv20890200.4">
    <property type="protein sequence ID" value="AET3Gv20890200.4"/>
    <property type="gene ID" value="AET3Gv20890200"/>
</dbReference>
<sequence>VLDGAVPPIVLVHGVLGFGKGRMAGMSYFAGAEEKDDRVLVPDLGSLTSVHDRARALFYYLKGGRVDYGEEHSRTYGHARFGRAYDRGHYPMWDEEHPAHFVGHSAGAQVIRLLQQMLHDKAFDGYENTSENWVVSVTSLSGVLNGSTTAYLGGIRYYKIVEADHMTFVMNRPKGSVQFDLIYDNIFRNCRKNVFRTAPLTLPNQNST</sequence>
<reference evidence="2" key="3">
    <citation type="journal article" date="2017" name="Nature">
        <title>Genome sequence of the progenitor of the wheat D genome Aegilops tauschii.</title>
        <authorList>
            <person name="Luo M.C."/>
            <person name="Gu Y.Q."/>
            <person name="Puiu D."/>
            <person name="Wang H."/>
            <person name="Twardziok S.O."/>
            <person name="Deal K.R."/>
            <person name="Huo N."/>
            <person name="Zhu T."/>
            <person name="Wang L."/>
            <person name="Wang Y."/>
            <person name="McGuire P.E."/>
            <person name="Liu S."/>
            <person name="Long H."/>
            <person name="Ramasamy R.K."/>
            <person name="Rodriguez J.C."/>
            <person name="Van S.L."/>
            <person name="Yuan L."/>
            <person name="Wang Z."/>
            <person name="Xia Z."/>
            <person name="Xiao L."/>
            <person name="Anderson O.D."/>
            <person name="Ouyang S."/>
            <person name="Liang Y."/>
            <person name="Zimin A.V."/>
            <person name="Pertea G."/>
            <person name="Qi P."/>
            <person name="Bennetzen J.L."/>
            <person name="Dai X."/>
            <person name="Dawson M.W."/>
            <person name="Muller H.G."/>
            <person name="Kugler K."/>
            <person name="Rivarola-Duarte L."/>
            <person name="Spannagl M."/>
            <person name="Mayer K.F.X."/>
            <person name="Lu F.H."/>
            <person name="Bevan M.W."/>
            <person name="Leroy P."/>
            <person name="Li P."/>
            <person name="You F.M."/>
            <person name="Sun Q."/>
            <person name="Liu Z."/>
            <person name="Lyons E."/>
            <person name="Wicker T."/>
            <person name="Salzberg S.L."/>
            <person name="Devos K.M."/>
            <person name="Dvorak J."/>
        </authorList>
    </citation>
    <scope>NUCLEOTIDE SEQUENCE [LARGE SCALE GENOMIC DNA]</scope>
    <source>
        <strain evidence="2">cv. AL8/78</strain>
    </source>
</reference>
<proteinExistence type="predicted"/>
<evidence type="ECO:0000313" key="3">
    <source>
        <dbReference type="Proteomes" id="UP000015105"/>
    </source>
</evidence>